<dbReference type="GO" id="GO:0032259">
    <property type="term" value="P:methylation"/>
    <property type="evidence" value="ECO:0007669"/>
    <property type="project" value="UniProtKB-KW"/>
</dbReference>
<organism evidence="4 5">
    <name type="scientific">Haloarcula sebkhae</name>
    <dbReference type="NCBI Taxonomy" id="932660"/>
    <lineage>
        <taxon>Archaea</taxon>
        <taxon>Methanobacteriati</taxon>
        <taxon>Methanobacteriota</taxon>
        <taxon>Stenosarchaea group</taxon>
        <taxon>Halobacteria</taxon>
        <taxon>Halobacteriales</taxon>
        <taxon>Haloarculaceae</taxon>
        <taxon>Haloarcula</taxon>
    </lineage>
</organism>
<dbReference type="OrthoDB" id="1018at2157"/>
<dbReference type="SUPFAM" id="SSF53335">
    <property type="entry name" value="S-adenosyl-L-methionine-dependent methyltransferases"/>
    <property type="match status" value="1"/>
</dbReference>
<dbReference type="PANTHER" id="PTHR43464:SF19">
    <property type="entry name" value="UBIQUINONE BIOSYNTHESIS O-METHYLTRANSFERASE, MITOCHONDRIAL"/>
    <property type="match status" value="1"/>
</dbReference>
<gene>
    <name evidence="4" type="ORF">GCM10009067_29070</name>
</gene>
<protein>
    <recommendedName>
        <fullName evidence="6">Methyltransferase type 12</fullName>
    </recommendedName>
</protein>
<evidence type="ECO:0000256" key="1">
    <source>
        <dbReference type="ARBA" id="ARBA00022603"/>
    </source>
</evidence>
<dbReference type="EMBL" id="BMPD01000005">
    <property type="protein sequence ID" value="GGK74991.1"/>
    <property type="molecule type" value="Genomic_DNA"/>
</dbReference>
<dbReference type="PANTHER" id="PTHR43464">
    <property type="entry name" value="METHYLTRANSFERASE"/>
    <property type="match status" value="1"/>
</dbReference>
<dbReference type="CDD" id="cd02440">
    <property type="entry name" value="AdoMet_MTases"/>
    <property type="match status" value="1"/>
</dbReference>
<keyword evidence="2" id="KW-0808">Transferase</keyword>
<sequence>MYGSDYYVDRDKEAALADAEQFAKAVLDRYSPGSVLELGCGTGTLLYPYRDRDIDVHGVDLSETARDTSALSDSEFEIHDLTQPYSPNQVYDIVLCVEVLEHIPEESAETIVESICTSGNVAIVTAAPPGQGGTHHVNEQPHEYWIEKFEQYDMEHKQQKSIRIGNELELSELTWVEKNIFVFES</sequence>
<dbReference type="GO" id="GO:0008168">
    <property type="term" value="F:methyltransferase activity"/>
    <property type="evidence" value="ECO:0007669"/>
    <property type="project" value="UniProtKB-KW"/>
</dbReference>
<dbReference type="RefSeq" id="WP_188979065.1">
    <property type="nucleotide sequence ID" value="NZ_BMPD01000005.1"/>
</dbReference>
<evidence type="ECO:0000313" key="4">
    <source>
        <dbReference type="EMBL" id="GGK74991.1"/>
    </source>
</evidence>
<reference evidence="4" key="2">
    <citation type="submission" date="2020-09" db="EMBL/GenBank/DDBJ databases">
        <authorList>
            <person name="Sun Q."/>
            <person name="Ohkuma M."/>
        </authorList>
    </citation>
    <scope>NUCLEOTIDE SEQUENCE</scope>
    <source>
        <strain evidence="4">JCM 19018</strain>
    </source>
</reference>
<dbReference type="AlphaFoldDB" id="A0A830F2D2"/>
<evidence type="ECO:0000256" key="3">
    <source>
        <dbReference type="ARBA" id="ARBA00022691"/>
    </source>
</evidence>
<comment type="caution">
    <text evidence="4">The sequence shown here is derived from an EMBL/GenBank/DDBJ whole genome shotgun (WGS) entry which is preliminary data.</text>
</comment>
<reference evidence="4" key="1">
    <citation type="journal article" date="2014" name="Int. J. Syst. Evol. Microbiol.">
        <title>Complete genome sequence of Corynebacterium casei LMG S-19264T (=DSM 44701T), isolated from a smear-ripened cheese.</title>
        <authorList>
            <consortium name="US DOE Joint Genome Institute (JGI-PGF)"/>
            <person name="Walter F."/>
            <person name="Albersmeier A."/>
            <person name="Kalinowski J."/>
            <person name="Ruckert C."/>
        </authorList>
    </citation>
    <scope>NUCLEOTIDE SEQUENCE</scope>
    <source>
        <strain evidence="4">JCM 19018</strain>
    </source>
</reference>
<keyword evidence="3" id="KW-0949">S-adenosyl-L-methionine</keyword>
<evidence type="ECO:0000313" key="5">
    <source>
        <dbReference type="Proteomes" id="UP000614221"/>
    </source>
</evidence>
<proteinExistence type="predicted"/>
<dbReference type="Pfam" id="PF13489">
    <property type="entry name" value="Methyltransf_23"/>
    <property type="match status" value="1"/>
</dbReference>
<evidence type="ECO:0000256" key="2">
    <source>
        <dbReference type="ARBA" id="ARBA00022679"/>
    </source>
</evidence>
<dbReference type="Gene3D" id="3.40.50.150">
    <property type="entry name" value="Vaccinia Virus protein VP39"/>
    <property type="match status" value="1"/>
</dbReference>
<dbReference type="InterPro" id="IPR029063">
    <property type="entry name" value="SAM-dependent_MTases_sf"/>
</dbReference>
<keyword evidence="1" id="KW-0489">Methyltransferase</keyword>
<name>A0A830F2D2_9EURY</name>
<evidence type="ECO:0008006" key="6">
    <source>
        <dbReference type="Google" id="ProtNLM"/>
    </source>
</evidence>
<accession>A0A830F2D2</accession>
<dbReference type="Proteomes" id="UP000614221">
    <property type="component" value="Unassembled WGS sequence"/>
</dbReference>